<dbReference type="GO" id="GO:0003677">
    <property type="term" value="F:DNA binding"/>
    <property type="evidence" value="ECO:0007669"/>
    <property type="project" value="UniProtKB-KW"/>
</dbReference>
<dbReference type="SUPFAM" id="SSF47413">
    <property type="entry name" value="lambda repressor-like DNA-binding domains"/>
    <property type="match status" value="1"/>
</dbReference>
<evidence type="ECO:0000256" key="3">
    <source>
        <dbReference type="ARBA" id="ARBA00023163"/>
    </source>
</evidence>
<dbReference type="Gene3D" id="3.40.50.2300">
    <property type="match status" value="2"/>
</dbReference>
<dbReference type="CDD" id="cd01392">
    <property type="entry name" value="HTH_LacI"/>
    <property type="match status" value="1"/>
</dbReference>
<evidence type="ECO:0000259" key="5">
    <source>
        <dbReference type="PROSITE" id="PS50943"/>
    </source>
</evidence>
<keyword evidence="1" id="KW-0805">Transcription regulation</keyword>
<dbReference type="Pfam" id="PF13377">
    <property type="entry name" value="Peripla_BP_3"/>
    <property type="match status" value="1"/>
</dbReference>
<sequence length="335" mass="36570">MATIKDVAKLAGVSPATVSRVLSSTVVVSPKTKARIEKAIAELDFRPNAHARALVSKSTHTIGVVISQLADPFFAQMASSIENVAKKRKFKVLVSTGSLDAQKELTAIKSLQAQRCEAMVVNSKALPDDVLIDLAQRIPGFVLINKFIPQISERCVWFDNVGGGKVMADHIASLGHTQIAVISTKDRIYDATHRLNGIRESLNDYQIPLLDEYIAHGTPDYDGGRAAVESLVLRGCQFSAVLCYNDAMATGVISALTDLGKKIPDDVSVVGFDDVLLAKYCMPKLTTVKYPIDIMARKATELALSFISKDQPVKPVVKDYQYKPFLVKRESATKY</sequence>
<dbReference type="PROSITE" id="PS50943">
    <property type="entry name" value="HTH_CROC1"/>
    <property type="match status" value="1"/>
</dbReference>
<proteinExistence type="predicted"/>
<dbReference type="InterPro" id="IPR000843">
    <property type="entry name" value="HTH_LacI"/>
</dbReference>
<dbReference type="PANTHER" id="PTHR30146">
    <property type="entry name" value="LACI-RELATED TRANSCRIPTIONAL REPRESSOR"/>
    <property type="match status" value="1"/>
</dbReference>
<reference evidence="6 7" key="1">
    <citation type="submission" date="2020-12" db="EMBL/GenBank/DDBJ databases">
        <title>Draft genome sequences of nine environmental bacterial isolates colonizing plastic.</title>
        <authorList>
            <person name="Borre I."/>
            <person name="Sonnenschein E.C."/>
        </authorList>
    </citation>
    <scope>NUCLEOTIDE SEQUENCE [LARGE SCALE GENOMIC DNA]</scope>
    <source>
        <strain evidence="6 7">IB30</strain>
    </source>
</reference>
<evidence type="ECO:0000313" key="7">
    <source>
        <dbReference type="Proteomes" id="UP000649232"/>
    </source>
</evidence>
<organism evidence="6 7">
    <name type="scientific">Paraglaciecola chathamensis</name>
    <dbReference type="NCBI Taxonomy" id="368405"/>
    <lineage>
        <taxon>Bacteria</taxon>
        <taxon>Pseudomonadati</taxon>
        <taxon>Pseudomonadota</taxon>
        <taxon>Gammaproteobacteria</taxon>
        <taxon>Alteromonadales</taxon>
        <taxon>Alteromonadaceae</taxon>
        <taxon>Paraglaciecola</taxon>
    </lineage>
</organism>
<dbReference type="InterPro" id="IPR046335">
    <property type="entry name" value="LacI/GalR-like_sensor"/>
</dbReference>
<dbReference type="Gene3D" id="1.10.260.40">
    <property type="entry name" value="lambda repressor-like DNA-binding domains"/>
    <property type="match status" value="1"/>
</dbReference>
<feature type="domain" description="HTH lacI-type" evidence="4">
    <location>
        <begin position="2"/>
        <end position="56"/>
    </location>
</feature>
<dbReference type="Proteomes" id="UP000649232">
    <property type="component" value="Unassembled WGS sequence"/>
</dbReference>
<keyword evidence="2 6" id="KW-0238">DNA-binding</keyword>
<protein>
    <submittedName>
        <fullName evidence="6">LacI family DNA-binding transcriptional regulator</fullName>
    </submittedName>
</protein>
<dbReference type="InterPro" id="IPR001387">
    <property type="entry name" value="Cro/C1-type_HTH"/>
</dbReference>
<gene>
    <name evidence="6" type="ORF">JEU11_18515</name>
</gene>
<evidence type="ECO:0000256" key="1">
    <source>
        <dbReference type="ARBA" id="ARBA00023015"/>
    </source>
</evidence>
<accession>A0ABS0WJ03</accession>
<feature type="domain" description="HTH cro/C1-type" evidence="5">
    <location>
        <begin position="3"/>
        <end position="46"/>
    </location>
</feature>
<evidence type="ECO:0000313" key="6">
    <source>
        <dbReference type="EMBL" id="MBJ2138455.1"/>
    </source>
</evidence>
<dbReference type="EMBL" id="JAEILT010000036">
    <property type="protein sequence ID" value="MBJ2138455.1"/>
    <property type="molecule type" value="Genomic_DNA"/>
</dbReference>
<evidence type="ECO:0000259" key="4">
    <source>
        <dbReference type="PROSITE" id="PS50932"/>
    </source>
</evidence>
<dbReference type="PROSITE" id="PS00356">
    <property type="entry name" value="HTH_LACI_1"/>
    <property type="match status" value="1"/>
</dbReference>
<evidence type="ECO:0000256" key="2">
    <source>
        <dbReference type="ARBA" id="ARBA00023125"/>
    </source>
</evidence>
<keyword evidence="3" id="KW-0804">Transcription</keyword>
<dbReference type="PRINTS" id="PR00036">
    <property type="entry name" value="HTHLACI"/>
</dbReference>
<dbReference type="InterPro" id="IPR010982">
    <property type="entry name" value="Lambda_DNA-bd_dom_sf"/>
</dbReference>
<dbReference type="RefSeq" id="WP_198825766.1">
    <property type="nucleotide sequence ID" value="NZ_DIBT01000033.1"/>
</dbReference>
<name>A0ABS0WJ03_9ALTE</name>
<dbReference type="SMART" id="SM00354">
    <property type="entry name" value="HTH_LACI"/>
    <property type="match status" value="1"/>
</dbReference>
<dbReference type="SUPFAM" id="SSF53822">
    <property type="entry name" value="Periplasmic binding protein-like I"/>
    <property type="match status" value="1"/>
</dbReference>
<dbReference type="PANTHER" id="PTHR30146:SF109">
    <property type="entry name" value="HTH-TYPE TRANSCRIPTIONAL REGULATOR GALS"/>
    <property type="match status" value="1"/>
</dbReference>
<dbReference type="CDD" id="cd06270">
    <property type="entry name" value="PBP1_GalS-like"/>
    <property type="match status" value="1"/>
</dbReference>
<dbReference type="PROSITE" id="PS50932">
    <property type="entry name" value="HTH_LACI_2"/>
    <property type="match status" value="1"/>
</dbReference>
<dbReference type="InterPro" id="IPR028082">
    <property type="entry name" value="Peripla_BP_I"/>
</dbReference>
<dbReference type="Pfam" id="PF00356">
    <property type="entry name" value="LacI"/>
    <property type="match status" value="1"/>
</dbReference>
<comment type="caution">
    <text evidence="6">The sequence shown here is derived from an EMBL/GenBank/DDBJ whole genome shotgun (WGS) entry which is preliminary data.</text>
</comment>